<reference evidence="1 2" key="1">
    <citation type="submission" date="2024-09" db="EMBL/GenBank/DDBJ databases">
        <authorList>
            <person name="Sun Q."/>
            <person name="Mori K."/>
        </authorList>
    </citation>
    <scope>NUCLEOTIDE SEQUENCE [LARGE SCALE GENOMIC DNA]</scope>
    <source>
        <strain evidence="1 2">JCM 3324</strain>
    </source>
</reference>
<keyword evidence="2" id="KW-1185">Reference proteome</keyword>
<dbReference type="Proteomes" id="UP001589568">
    <property type="component" value="Unassembled WGS sequence"/>
</dbReference>
<accession>A0ABV5NQ71</accession>
<comment type="caution">
    <text evidence="1">The sequence shown here is derived from an EMBL/GenBank/DDBJ whole genome shotgun (WGS) entry which is preliminary data.</text>
</comment>
<name>A0ABV5NQ71_9ACTN</name>
<dbReference type="EMBL" id="JBHMCF010000025">
    <property type="protein sequence ID" value="MFB9472466.1"/>
    <property type="molecule type" value="Genomic_DNA"/>
</dbReference>
<evidence type="ECO:0000313" key="2">
    <source>
        <dbReference type="Proteomes" id="UP001589568"/>
    </source>
</evidence>
<organism evidence="1 2">
    <name type="scientific">Nonomuraea salmonea</name>
    <dbReference type="NCBI Taxonomy" id="46181"/>
    <lineage>
        <taxon>Bacteria</taxon>
        <taxon>Bacillati</taxon>
        <taxon>Actinomycetota</taxon>
        <taxon>Actinomycetes</taxon>
        <taxon>Streptosporangiales</taxon>
        <taxon>Streptosporangiaceae</taxon>
        <taxon>Nonomuraea</taxon>
    </lineage>
</organism>
<proteinExistence type="predicted"/>
<evidence type="ECO:0000313" key="1">
    <source>
        <dbReference type="EMBL" id="MFB9472466.1"/>
    </source>
</evidence>
<dbReference type="RefSeq" id="WP_379483839.1">
    <property type="nucleotide sequence ID" value="NZ_JBHMCF010000025.1"/>
</dbReference>
<gene>
    <name evidence="1" type="ORF">ACFFR3_23400</name>
</gene>
<evidence type="ECO:0008006" key="3">
    <source>
        <dbReference type="Google" id="ProtNLM"/>
    </source>
</evidence>
<dbReference type="Gene3D" id="3.90.1140.10">
    <property type="entry name" value="Cyclic phosphodiesterase"/>
    <property type="match status" value="1"/>
</dbReference>
<sequence length="225" mass="24254">MSDFSEFRERGRAALLAGEATHDVPMVEGGARWGAAVVLRPAGEVAGRLTDLAATVHAPGHWVHGGPALHVTLRSLEPYRSVIPEDDPLRRAYAAALAEAADGLPPAWVYLAGVAPHQGGVLVGAHPVDETLETLRKRFARGLESRGVRDLEYGRVRDRWYVSLVHFAAPLTNAEEIVAWCDAHADTDFGLAELPVAELVQFVHTGAAIRVDELDRVPLSSSPAR</sequence>
<protein>
    <recommendedName>
        <fullName evidence="3">2'-5' RNA ligase family protein</fullName>
    </recommendedName>
</protein>